<keyword evidence="3" id="KW-1185">Reference proteome</keyword>
<feature type="signal peptide" evidence="1">
    <location>
        <begin position="1"/>
        <end position="31"/>
    </location>
</feature>
<dbReference type="EMBL" id="ML977027">
    <property type="protein sequence ID" value="KAF1950259.1"/>
    <property type="molecule type" value="Genomic_DNA"/>
</dbReference>
<evidence type="ECO:0000256" key="1">
    <source>
        <dbReference type="SAM" id="SignalP"/>
    </source>
</evidence>
<organism evidence="2 3">
    <name type="scientific">Byssothecium circinans</name>
    <dbReference type="NCBI Taxonomy" id="147558"/>
    <lineage>
        <taxon>Eukaryota</taxon>
        <taxon>Fungi</taxon>
        <taxon>Dikarya</taxon>
        <taxon>Ascomycota</taxon>
        <taxon>Pezizomycotina</taxon>
        <taxon>Dothideomycetes</taxon>
        <taxon>Pleosporomycetidae</taxon>
        <taxon>Pleosporales</taxon>
        <taxon>Massarineae</taxon>
        <taxon>Massarinaceae</taxon>
        <taxon>Byssothecium</taxon>
    </lineage>
</organism>
<feature type="chain" id="PRO_5025459439" evidence="1">
    <location>
        <begin position="32"/>
        <end position="166"/>
    </location>
</feature>
<keyword evidence="1" id="KW-0732">Signal</keyword>
<evidence type="ECO:0000313" key="3">
    <source>
        <dbReference type="Proteomes" id="UP000800035"/>
    </source>
</evidence>
<dbReference type="Proteomes" id="UP000800035">
    <property type="component" value="Unassembled WGS sequence"/>
</dbReference>
<reference evidence="2" key="1">
    <citation type="journal article" date="2020" name="Stud. Mycol.">
        <title>101 Dothideomycetes genomes: a test case for predicting lifestyles and emergence of pathogens.</title>
        <authorList>
            <person name="Haridas S."/>
            <person name="Albert R."/>
            <person name="Binder M."/>
            <person name="Bloem J."/>
            <person name="Labutti K."/>
            <person name="Salamov A."/>
            <person name="Andreopoulos B."/>
            <person name="Baker S."/>
            <person name="Barry K."/>
            <person name="Bills G."/>
            <person name="Bluhm B."/>
            <person name="Cannon C."/>
            <person name="Castanera R."/>
            <person name="Culley D."/>
            <person name="Daum C."/>
            <person name="Ezra D."/>
            <person name="Gonzalez J."/>
            <person name="Henrissat B."/>
            <person name="Kuo A."/>
            <person name="Liang C."/>
            <person name="Lipzen A."/>
            <person name="Lutzoni F."/>
            <person name="Magnuson J."/>
            <person name="Mondo S."/>
            <person name="Nolan M."/>
            <person name="Ohm R."/>
            <person name="Pangilinan J."/>
            <person name="Park H.-J."/>
            <person name="Ramirez L."/>
            <person name="Alfaro M."/>
            <person name="Sun H."/>
            <person name="Tritt A."/>
            <person name="Yoshinaga Y."/>
            <person name="Zwiers L.-H."/>
            <person name="Turgeon B."/>
            <person name="Goodwin S."/>
            <person name="Spatafora J."/>
            <person name="Crous P."/>
            <person name="Grigoriev I."/>
        </authorList>
    </citation>
    <scope>NUCLEOTIDE SEQUENCE</scope>
    <source>
        <strain evidence="2">CBS 675.92</strain>
    </source>
</reference>
<accession>A0A6A5TET8</accession>
<gene>
    <name evidence="2" type="ORF">CC80DRAFT_554485</name>
</gene>
<name>A0A6A5TET8_9PLEO</name>
<sequence>MSQVACAFSETMLFTTSILALLLAAAGLISAAPVAASAAVELTSPAVIESEIFARQGMVCRPRRAKDAADQKKIDDALARMRQATALAHQGEESCPGVSRFNSASKQRKAEIKKTCVDGFQQCITQRKKANKGCVKAGGTIDRGHQIAVEECERQKRTWSAMVVPK</sequence>
<evidence type="ECO:0000313" key="2">
    <source>
        <dbReference type="EMBL" id="KAF1950259.1"/>
    </source>
</evidence>
<protein>
    <submittedName>
        <fullName evidence="2">Uncharacterized protein</fullName>
    </submittedName>
</protein>
<dbReference type="AlphaFoldDB" id="A0A6A5TET8"/>
<proteinExistence type="predicted"/>
<dbReference type="OrthoDB" id="3771676at2759"/>